<dbReference type="OrthoDB" id="6591689at2"/>
<dbReference type="InterPro" id="IPR036388">
    <property type="entry name" value="WH-like_DNA-bd_sf"/>
</dbReference>
<dbReference type="InterPro" id="IPR016032">
    <property type="entry name" value="Sig_transdc_resp-reg_C-effctor"/>
</dbReference>
<dbReference type="InterPro" id="IPR001867">
    <property type="entry name" value="OmpR/PhoB-type_DNA-bd"/>
</dbReference>
<keyword evidence="3" id="KW-0472">Membrane</keyword>
<keyword evidence="6" id="KW-1185">Reference proteome</keyword>
<keyword evidence="3" id="KW-0812">Transmembrane</keyword>
<reference evidence="5 6" key="1">
    <citation type="submission" date="2019-05" db="EMBL/GenBank/DDBJ databases">
        <title>Complete genome sequence of Izhakiella calystegiae KSNA2, an endophyte isolated from beach morning glory (Calystegia soldanella).</title>
        <authorList>
            <person name="Jiang L."/>
            <person name="Jeong J.C."/>
            <person name="Kim C.Y."/>
            <person name="Kim D.H."/>
            <person name="Kim S.W."/>
            <person name="Lee j."/>
        </authorList>
    </citation>
    <scope>NUCLEOTIDE SEQUENCE [LARGE SCALE GENOMIC DNA]</scope>
    <source>
        <strain evidence="5 6">KSNA2</strain>
    </source>
</reference>
<dbReference type="Gene3D" id="1.10.10.10">
    <property type="entry name" value="Winged helix-like DNA-binding domain superfamily/Winged helix DNA-binding domain"/>
    <property type="match status" value="1"/>
</dbReference>
<keyword evidence="3" id="KW-1133">Transmembrane helix</keyword>
<gene>
    <name evidence="5" type="ORF">FEM41_08715</name>
</gene>
<dbReference type="EMBL" id="CP040428">
    <property type="protein sequence ID" value="QCT19729.1"/>
    <property type="molecule type" value="Genomic_DNA"/>
</dbReference>
<evidence type="ECO:0000256" key="1">
    <source>
        <dbReference type="ARBA" id="ARBA00023125"/>
    </source>
</evidence>
<dbReference type="Proteomes" id="UP000302163">
    <property type="component" value="Chromosome"/>
</dbReference>
<dbReference type="PROSITE" id="PS51755">
    <property type="entry name" value="OMPR_PHOB"/>
    <property type="match status" value="1"/>
</dbReference>
<dbReference type="Pfam" id="PF00486">
    <property type="entry name" value="Trans_reg_C"/>
    <property type="match status" value="1"/>
</dbReference>
<dbReference type="AlphaFoldDB" id="A0A4P8YGG2"/>
<sequence length="264" mass="30153">MKYLIDLKMLYEVDTGIIMIHGEEESSLRLSNQASRLLYELIINNGRILERDDLIKKVWEDHGFSGSSVSLNVAISEIRKAFRNLGRDPGLIKTVRGKGFILAAHIEHHTIRPPVSQPPEESPEPLLPETGDKIYPNQEKGIVLLPVMLLVILIAAACAFLLIDKRVQAFDRLDISDIHMVGKERQCTIYLVDKNMYEPASFYLKRIKQELHNWSVDCDSQPADIYFSQFNKSQYQNYFIGVCYTPQDTEQYSNCLSLKTLTGS</sequence>
<dbReference type="RefSeq" id="WP_138095606.1">
    <property type="nucleotide sequence ID" value="NZ_CP040428.1"/>
</dbReference>
<dbReference type="GO" id="GO:0000160">
    <property type="term" value="P:phosphorelay signal transduction system"/>
    <property type="evidence" value="ECO:0007669"/>
    <property type="project" value="InterPro"/>
</dbReference>
<organism evidence="5 6">
    <name type="scientific">Jejubacter calystegiae</name>
    <dbReference type="NCBI Taxonomy" id="2579935"/>
    <lineage>
        <taxon>Bacteria</taxon>
        <taxon>Pseudomonadati</taxon>
        <taxon>Pseudomonadota</taxon>
        <taxon>Gammaproteobacteria</taxon>
        <taxon>Enterobacterales</taxon>
        <taxon>Enterobacteriaceae</taxon>
        <taxon>Jejubacter</taxon>
    </lineage>
</organism>
<evidence type="ECO:0000256" key="2">
    <source>
        <dbReference type="PROSITE-ProRule" id="PRU01091"/>
    </source>
</evidence>
<evidence type="ECO:0000313" key="5">
    <source>
        <dbReference type="EMBL" id="QCT19729.1"/>
    </source>
</evidence>
<dbReference type="KEGG" id="izh:FEM41_08715"/>
<dbReference type="CDD" id="cd00383">
    <property type="entry name" value="trans_reg_C"/>
    <property type="match status" value="1"/>
</dbReference>
<name>A0A4P8YGG2_9ENTR</name>
<evidence type="ECO:0000313" key="6">
    <source>
        <dbReference type="Proteomes" id="UP000302163"/>
    </source>
</evidence>
<dbReference type="SUPFAM" id="SSF46894">
    <property type="entry name" value="C-terminal effector domain of the bipartite response regulators"/>
    <property type="match status" value="1"/>
</dbReference>
<dbReference type="SMART" id="SM00862">
    <property type="entry name" value="Trans_reg_C"/>
    <property type="match status" value="1"/>
</dbReference>
<keyword evidence="1 2" id="KW-0238">DNA-binding</keyword>
<evidence type="ECO:0000256" key="3">
    <source>
        <dbReference type="SAM" id="Phobius"/>
    </source>
</evidence>
<feature type="DNA-binding region" description="OmpR/PhoB-type" evidence="2">
    <location>
        <begin position="1"/>
        <end position="104"/>
    </location>
</feature>
<accession>A0A4P8YGG2</accession>
<dbReference type="GO" id="GO:0003677">
    <property type="term" value="F:DNA binding"/>
    <property type="evidence" value="ECO:0007669"/>
    <property type="project" value="UniProtKB-UniRule"/>
</dbReference>
<feature type="domain" description="OmpR/PhoB-type" evidence="4">
    <location>
        <begin position="1"/>
        <end position="104"/>
    </location>
</feature>
<protein>
    <submittedName>
        <fullName evidence="5">Helix-turn-helix domain-containing protein</fullName>
    </submittedName>
</protein>
<feature type="transmembrane region" description="Helical" evidence="3">
    <location>
        <begin position="142"/>
        <end position="163"/>
    </location>
</feature>
<evidence type="ECO:0000259" key="4">
    <source>
        <dbReference type="PROSITE" id="PS51755"/>
    </source>
</evidence>
<dbReference type="GO" id="GO:0006355">
    <property type="term" value="P:regulation of DNA-templated transcription"/>
    <property type="evidence" value="ECO:0007669"/>
    <property type="project" value="InterPro"/>
</dbReference>
<proteinExistence type="predicted"/>